<dbReference type="AlphaFoldDB" id="A0A5J6Q196"/>
<dbReference type="InterPro" id="IPR017853">
    <property type="entry name" value="GH"/>
</dbReference>
<evidence type="ECO:0000256" key="1">
    <source>
        <dbReference type="ARBA" id="ARBA00006285"/>
    </source>
</evidence>
<dbReference type="OrthoDB" id="9763537at2"/>
<keyword evidence="2" id="KW-0378">Hydrolase</keyword>
<evidence type="ECO:0000256" key="3">
    <source>
        <dbReference type="PIRSR" id="PIRSR625705-1"/>
    </source>
</evidence>
<dbReference type="Gene3D" id="3.20.20.80">
    <property type="entry name" value="Glycosidases"/>
    <property type="match status" value="1"/>
</dbReference>
<dbReference type="InterPro" id="IPR025705">
    <property type="entry name" value="Beta_hexosaminidase_sua/sub"/>
</dbReference>
<dbReference type="PRINTS" id="PR00738">
    <property type="entry name" value="GLHYDRLASE20"/>
</dbReference>
<dbReference type="EMBL" id="CP031700">
    <property type="protein sequence ID" value="QEY27123.1"/>
    <property type="molecule type" value="Genomic_DNA"/>
</dbReference>
<reference evidence="5 6" key="1">
    <citation type="submission" date="2018-08" db="EMBL/GenBank/DDBJ databases">
        <title>Neisseria zalophi ATCC BAA-2455 complete genome.</title>
        <authorList>
            <person name="Veseli I.A."/>
            <person name="Buttler R."/>
            <person name="Mascarenhas dos Santos A.C."/>
            <person name="Pombert J.-F."/>
        </authorList>
    </citation>
    <scope>NUCLEOTIDE SEQUENCE [LARGE SCALE GENOMIC DNA]</scope>
    <source>
        <strain evidence="5 6">ATCC BAA-2455</strain>
    </source>
</reference>
<dbReference type="InterPro" id="IPR015883">
    <property type="entry name" value="Glyco_hydro_20_cat"/>
</dbReference>
<accession>A0A5J6Q196</accession>
<proteinExistence type="inferred from homology"/>
<sequence length="345" mass="38963">MLDTARHFYSVNVIKNFIDNLAASGGSFLHLHFSDHENYALESDLLGQKVENATRRKDGVYINPQTGKPFLSYRQLQELIRYAQSKNIEVIPEVGSPNHMDGIFRLLAHKHGQGYVDSLKSTQVDDEININKPESIEFMKKLITEVADAFGSQSKHFHIGGDEFGYSEENNQEFIDYANKLASFLEQKGLTPRLWNDGLITKTVDGLNRNIQITYWSYDGDTENQVAAVRRRKIRASMPDLIDKGFTVLNYNSYYLYLVPKEGGNFSHEANFAGQDIEKRWNLGVWDGENVNNAVRNTDNILGAALAIWGEDAGRLSDKSIQEHSSGTLKAVIRKIRANDNQAGE</sequence>
<name>A0A5J6Q196_9NEIS</name>
<dbReference type="GO" id="GO:0004563">
    <property type="term" value="F:beta-N-acetylhexosaminidase activity"/>
    <property type="evidence" value="ECO:0007669"/>
    <property type="project" value="InterPro"/>
</dbReference>
<gene>
    <name evidence="5" type="ORF">D0T92_03105</name>
</gene>
<organism evidence="5 6">
    <name type="scientific">Neisseria zalophi</name>
    <dbReference type="NCBI Taxonomy" id="640030"/>
    <lineage>
        <taxon>Bacteria</taxon>
        <taxon>Pseudomonadati</taxon>
        <taxon>Pseudomonadota</taxon>
        <taxon>Betaproteobacteria</taxon>
        <taxon>Neisseriales</taxon>
        <taxon>Neisseriaceae</taxon>
        <taxon>Neisseria</taxon>
    </lineage>
</organism>
<dbReference type="InterPro" id="IPR052764">
    <property type="entry name" value="GH20_Enzymes"/>
</dbReference>
<evidence type="ECO:0000259" key="4">
    <source>
        <dbReference type="Pfam" id="PF00728"/>
    </source>
</evidence>
<dbReference type="KEGG" id="nzl:D0T92_03105"/>
<feature type="domain" description="Glycoside hydrolase family 20 catalytic" evidence="4">
    <location>
        <begin position="1"/>
        <end position="312"/>
    </location>
</feature>
<dbReference type="Pfam" id="PF00728">
    <property type="entry name" value="Glyco_hydro_20"/>
    <property type="match status" value="1"/>
</dbReference>
<comment type="similarity">
    <text evidence="1">Belongs to the glycosyl hydrolase 20 family.</text>
</comment>
<dbReference type="GO" id="GO:0005975">
    <property type="term" value="P:carbohydrate metabolic process"/>
    <property type="evidence" value="ECO:0007669"/>
    <property type="project" value="InterPro"/>
</dbReference>
<dbReference type="PANTHER" id="PTHR43678:SF1">
    <property type="entry name" value="BETA-N-ACETYLHEXOSAMINIDASE"/>
    <property type="match status" value="1"/>
</dbReference>
<dbReference type="CDD" id="cd06564">
    <property type="entry name" value="GH20_DspB_LnbB-like"/>
    <property type="match status" value="1"/>
</dbReference>
<dbReference type="SUPFAM" id="SSF51445">
    <property type="entry name" value="(Trans)glycosidases"/>
    <property type="match status" value="1"/>
</dbReference>
<dbReference type="Proteomes" id="UP000325713">
    <property type="component" value="Chromosome"/>
</dbReference>
<evidence type="ECO:0000313" key="5">
    <source>
        <dbReference type="EMBL" id="QEY27123.1"/>
    </source>
</evidence>
<keyword evidence="6" id="KW-1185">Reference proteome</keyword>
<evidence type="ECO:0000313" key="6">
    <source>
        <dbReference type="Proteomes" id="UP000325713"/>
    </source>
</evidence>
<feature type="active site" description="Proton donor" evidence="3">
    <location>
        <position position="163"/>
    </location>
</feature>
<protein>
    <recommendedName>
        <fullName evidence="4">Glycoside hydrolase family 20 catalytic domain-containing protein</fullName>
    </recommendedName>
</protein>
<dbReference type="PANTHER" id="PTHR43678">
    <property type="entry name" value="PUTATIVE (AFU_ORTHOLOGUE AFUA_2G00640)-RELATED"/>
    <property type="match status" value="1"/>
</dbReference>
<evidence type="ECO:0000256" key="2">
    <source>
        <dbReference type="ARBA" id="ARBA00022801"/>
    </source>
</evidence>